<evidence type="ECO:0000259" key="1">
    <source>
        <dbReference type="Pfam" id="PF21347"/>
    </source>
</evidence>
<dbReference type="PROSITE" id="PS51257">
    <property type="entry name" value="PROKAR_LIPOPROTEIN"/>
    <property type="match status" value="1"/>
</dbReference>
<keyword evidence="3" id="KW-1185">Reference proteome</keyword>
<sequence length="278" mass="31008">MLNKNQPSFAFARRTRLAFFSLAITAVSFVSCKGDKDDVKPDDGNPPAEDKGFLPQKDQVYDYKITDTDGTKSSSVLKVLGVKDSSGIAVYDIENKIQEGNVFVTTKNRAFSKGGLTTYELFYEDGINAIYENVEEFGVIKDVVLKGFPQKQIMENKGTVGSNITFSKEPMEIKLELLIPIDENDSIEADFQAKITYLDGKVTKQETITTPAGTFNCSKWEYKYETYLKLTSLAIPMEEREDEYTVELWTAPGVGIVKTVETTGDAVSTTELQKITKQ</sequence>
<accession>A0A9X1PN02</accession>
<dbReference type="RefSeq" id="WP_234654708.1">
    <property type="nucleotide sequence ID" value="NZ_CP094997.1"/>
</dbReference>
<evidence type="ECO:0000313" key="3">
    <source>
        <dbReference type="Proteomes" id="UP001139000"/>
    </source>
</evidence>
<gene>
    <name evidence="2" type="ORF">LXM26_08005</name>
</gene>
<name>A0A9X1PN02_9BACT</name>
<dbReference type="AlphaFoldDB" id="A0A9X1PN02"/>
<dbReference type="Proteomes" id="UP001139000">
    <property type="component" value="Unassembled WGS sequence"/>
</dbReference>
<proteinExistence type="predicted"/>
<dbReference type="EMBL" id="JAJTTC010000001">
    <property type="protein sequence ID" value="MCF0061431.1"/>
    <property type="molecule type" value="Genomic_DNA"/>
</dbReference>
<comment type="caution">
    <text evidence="2">The sequence shown here is derived from an EMBL/GenBank/DDBJ whole genome shotgun (WGS) entry which is preliminary data.</text>
</comment>
<evidence type="ECO:0000313" key="2">
    <source>
        <dbReference type="EMBL" id="MCF0061431.1"/>
    </source>
</evidence>
<protein>
    <recommendedName>
        <fullName evidence="1">DUF3108 domain-containing protein</fullName>
    </recommendedName>
</protein>
<dbReference type="InterPro" id="IPR049279">
    <property type="entry name" value="DUF3108-like"/>
</dbReference>
<feature type="domain" description="DUF3108" evidence="1">
    <location>
        <begin position="192"/>
        <end position="270"/>
    </location>
</feature>
<reference evidence="2" key="1">
    <citation type="submission" date="2021-12" db="EMBL/GenBank/DDBJ databases">
        <title>Novel species in genus Dyadobacter.</title>
        <authorList>
            <person name="Ma C."/>
        </authorList>
    </citation>
    <scope>NUCLEOTIDE SEQUENCE</scope>
    <source>
        <strain evidence="2">LJ419</strain>
    </source>
</reference>
<organism evidence="2 3">
    <name type="scientific">Dyadobacter chenwenxiniae</name>
    <dbReference type="NCBI Taxonomy" id="2906456"/>
    <lineage>
        <taxon>Bacteria</taxon>
        <taxon>Pseudomonadati</taxon>
        <taxon>Bacteroidota</taxon>
        <taxon>Cytophagia</taxon>
        <taxon>Cytophagales</taxon>
        <taxon>Spirosomataceae</taxon>
        <taxon>Dyadobacter</taxon>
    </lineage>
</organism>
<dbReference type="Gene3D" id="2.40.360.20">
    <property type="match status" value="1"/>
</dbReference>
<dbReference type="Pfam" id="PF21347">
    <property type="entry name" value="DUF3108_like"/>
    <property type="match status" value="1"/>
</dbReference>